<dbReference type="Gene3D" id="2.60.40.1180">
    <property type="entry name" value="Golgi alpha-mannosidase II"/>
    <property type="match status" value="1"/>
</dbReference>
<dbReference type="PANTHER" id="PTHR42767">
    <property type="entry name" value="ENDO-BETA-1,6-GALACTANASE"/>
    <property type="match status" value="1"/>
</dbReference>
<accession>A0A4R6STH3</accession>
<reference evidence="3 4" key="1">
    <citation type="submission" date="2019-03" db="EMBL/GenBank/DDBJ databases">
        <title>Genomic Encyclopedia of Archaeal and Bacterial Type Strains, Phase II (KMG-II): from individual species to whole genera.</title>
        <authorList>
            <person name="Goeker M."/>
        </authorList>
    </citation>
    <scope>NUCLEOTIDE SEQUENCE [LARGE SCALE GENOMIC DNA]</scope>
    <source>
        <strain evidence="3 4">DSM 19035</strain>
    </source>
</reference>
<feature type="chain" id="PRO_5020753558" evidence="1">
    <location>
        <begin position="27"/>
        <end position="528"/>
    </location>
</feature>
<dbReference type="Proteomes" id="UP000295620">
    <property type="component" value="Unassembled WGS sequence"/>
</dbReference>
<dbReference type="AlphaFoldDB" id="A0A4R6STH3"/>
<dbReference type="OrthoDB" id="9806701at2"/>
<dbReference type="InterPro" id="IPR039514">
    <property type="entry name" value="6GAL-like"/>
</dbReference>
<evidence type="ECO:0000313" key="3">
    <source>
        <dbReference type="EMBL" id="TDQ08657.1"/>
    </source>
</evidence>
<evidence type="ECO:0000313" key="4">
    <source>
        <dbReference type="Proteomes" id="UP000295620"/>
    </source>
</evidence>
<gene>
    <name evidence="3" type="ORF">ATK78_3173</name>
</gene>
<feature type="signal peptide" evidence="1">
    <location>
        <begin position="1"/>
        <end position="26"/>
    </location>
</feature>
<comment type="caution">
    <text evidence="3">The sequence shown here is derived from an EMBL/GenBank/DDBJ whole genome shotgun (WGS) entry which is preliminary data.</text>
</comment>
<keyword evidence="4" id="KW-1185">Reference proteome</keyword>
<evidence type="ECO:0000256" key="1">
    <source>
        <dbReference type="SAM" id="SignalP"/>
    </source>
</evidence>
<sequence length="528" mass="59780">MVMIFKKLKRSYLFLLFSLVSLYVNAQQNGNTILVKIDLTKKAQVIENIGAAGCWFSEGIGRYWPDEKKERIAQLLFSRKFDRDGNLEGIGLSAWRFNIGAGTTEQGDSSGIKDFRKRTESFLNKDGSYDWTKQAGYQFFLKKAKDYGVETLIAFSNSPPVQFTKNGLGYKTEKDYVSNLREDAYDAYAEFLAGVIKHFDQQGLHFNYISPVNEPQWDWSRKYKEADQEGSSWTNPEIYKITSALNTTLTKAGLNSKILITEAGMLNYLYAGSGKATRQIQSFFDRNSPLYVGNLAHVPKTIAGHSYFTESNDDVLISTRKHLADTAKTYEVNYWQSEYSMLDNGFREGTTGDRSNMDCALFLSKVIHTDLTVGNATAWQFWNSYEPGSAAVNTRYYLIALQPEPGFKDGKFAVTKNLWALGHYSRFIRPGMTRVLTETLTANSGLNKDLLLSAYKDKNDRTVVVCTNYGKINIELKLDIKNSAKKYRSILSYLTTDAVDMDMKRQSVKKLSELIALPGRSMLTIVVD</sequence>
<dbReference type="Gene3D" id="3.20.20.80">
    <property type="entry name" value="Glycosidases"/>
    <property type="match status" value="1"/>
</dbReference>
<dbReference type="InterPro" id="IPR039743">
    <property type="entry name" value="6GAL/EXGAL"/>
</dbReference>
<dbReference type="SUPFAM" id="SSF51445">
    <property type="entry name" value="(Trans)glycosidases"/>
    <property type="match status" value="1"/>
</dbReference>
<dbReference type="InterPro" id="IPR013780">
    <property type="entry name" value="Glyco_hydro_b"/>
</dbReference>
<dbReference type="GO" id="GO:0004553">
    <property type="term" value="F:hydrolase activity, hydrolyzing O-glycosyl compounds"/>
    <property type="evidence" value="ECO:0007669"/>
    <property type="project" value="InterPro"/>
</dbReference>
<dbReference type="PANTHER" id="PTHR42767:SF1">
    <property type="entry name" value="ENDO-BETA-1,6-GALACTANASE-LIKE DOMAIN-CONTAINING PROTEIN"/>
    <property type="match status" value="1"/>
</dbReference>
<proteinExistence type="predicted"/>
<name>A0A4R6STH3_9SPHI</name>
<dbReference type="InterPro" id="IPR017853">
    <property type="entry name" value="GH"/>
</dbReference>
<keyword evidence="1" id="KW-0732">Signal</keyword>
<organism evidence="3 4">
    <name type="scientific">Pedobacter metabolipauper</name>
    <dbReference type="NCBI Taxonomy" id="425513"/>
    <lineage>
        <taxon>Bacteria</taxon>
        <taxon>Pseudomonadati</taxon>
        <taxon>Bacteroidota</taxon>
        <taxon>Sphingobacteriia</taxon>
        <taxon>Sphingobacteriales</taxon>
        <taxon>Sphingobacteriaceae</taxon>
        <taxon>Pedobacter</taxon>
    </lineage>
</organism>
<protein>
    <submittedName>
        <fullName evidence="3">O-glycosyl hydrolase</fullName>
    </submittedName>
</protein>
<evidence type="ECO:0000259" key="2">
    <source>
        <dbReference type="Pfam" id="PF14587"/>
    </source>
</evidence>
<dbReference type="EMBL" id="SNYC01000005">
    <property type="protein sequence ID" value="TDQ08657.1"/>
    <property type="molecule type" value="Genomic_DNA"/>
</dbReference>
<feature type="domain" description="Endo-beta-1,6-galactanase-like" evidence="2">
    <location>
        <begin position="34"/>
        <end position="387"/>
    </location>
</feature>
<dbReference type="Pfam" id="PF14587">
    <property type="entry name" value="Glyco_hydr_30_2"/>
    <property type="match status" value="1"/>
</dbReference>
<keyword evidence="3" id="KW-0378">Hydrolase</keyword>